<evidence type="ECO:0000256" key="3">
    <source>
        <dbReference type="ARBA" id="ARBA00023082"/>
    </source>
</evidence>
<dbReference type="InterPro" id="IPR039425">
    <property type="entry name" value="RNA_pol_sigma-70-like"/>
</dbReference>
<evidence type="ECO:0000256" key="1">
    <source>
        <dbReference type="ARBA" id="ARBA00010641"/>
    </source>
</evidence>
<dbReference type="Gene3D" id="1.10.1740.10">
    <property type="match status" value="1"/>
</dbReference>
<dbReference type="Pfam" id="PF08281">
    <property type="entry name" value="Sigma70_r4_2"/>
    <property type="match status" value="1"/>
</dbReference>
<evidence type="ECO:0000256" key="5">
    <source>
        <dbReference type="ARBA" id="ARBA00023163"/>
    </source>
</evidence>
<dbReference type="GO" id="GO:0003677">
    <property type="term" value="F:DNA binding"/>
    <property type="evidence" value="ECO:0007669"/>
    <property type="project" value="UniProtKB-KW"/>
</dbReference>
<dbReference type="GO" id="GO:0016987">
    <property type="term" value="F:sigma factor activity"/>
    <property type="evidence" value="ECO:0007669"/>
    <property type="project" value="UniProtKB-KW"/>
</dbReference>
<accession>A0A6L3VMY8</accession>
<keyword evidence="3" id="KW-0731">Sigma factor</keyword>
<evidence type="ECO:0000313" key="9">
    <source>
        <dbReference type="Proteomes" id="UP000483004"/>
    </source>
</evidence>
<dbReference type="InterPro" id="IPR013249">
    <property type="entry name" value="RNA_pol_sigma70_r4_t2"/>
</dbReference>
<dbReference type="SUPFAM" id="SSF88946">
    <property type="entry name" value="Sigma2 domain of RNA polymerase sigma factors"/>
    <property type="match status" value="1"/>
</dbReference>
<organism evidence="8 9">
    <name type="scientific">Actinomadura montaniterrae</name>
    <dbReference type="NCBI Taxonomy" id="1803903"/>
    <lineage>
        <taxon>Bacteria</taxon>
        <taxon>Bacillati</taxon>
        <taxon>Actinomycetota</taxon>
        <taxon>Actinomycetes</taxon>
        <taxon>Streptosporangiales</taxon>
        <taxon>Thermomonosporaceae</taxon>
        <taxon>Actinomadura</taxon>
    </lineage>
</organism>
<dbReference type="InterPro" id="IPR013325">
    <property type="entry name" value="RNA_pol_sigma_r2"/>
</dbReference>
<dbReference type="Pfam" id="PF04542">
    <property type="entry name" value="Sigma70_r2"/>
    <property type="match status" value="1"/>
</dbReference>
<keyword evidence="5" id="KW-0804">Transcription</keyword>
<dbReference type="Gene3D" id="1.10.10.10">
    <property type="entry name" value="Winged helix-like DNA-binding domain superfamily/Winged helix DNA-binding domain"/>
    <property type="match status" value="1"/>
</dbReference>
<dbReference type="PANTHER" id="PTHR43133">
    <property type="entry name" value="RNA POLYMERASE ECF-TYPE SIGMA FACTO"/>
    <property type="match status" value="1"/>
</dbReference>
<sequence>MSGDHVAGDLLATLQDDGTLQDDDTSALVVRAREGDGAAWARLVERYSGLLWSIARAHGLGDADAGDVVQTSWLRLVERIDALDDPSAAGCWLATTARNECRALLRRRTRDFAPVPFGARHPSGPDEVAAVRDRLGRVGAALEALPRRCRTLLRLFAQAASYAELAAALGIPVGSVGPTRARCLAALRRLVP</sequence>
<evidence type="ECO:0000259" key="6">
    <source>
        <dbReference type="Pfam" id="PF04542"/>
    </source>
</evidence>
<dbReference type="InterPro" id="IPR007627">
    <property type="entry name" value="RNA_pol_sigma70_r2"/>
</dbReference>
<keyword evidence="9" id="KW-1185">Reference proteome</keyword>
<dbReference type="Proteomes" id="UP000483004">
    <property type="component" value="Unassembled WGS sequence"/>
</dbReference>
<evidence type="ECO:0000256" key="4">
    <source>
        <dbReference type="ARBA" id="ARBA00023125"/>
    </source>
</evidence>
<gene>
    <name evidence="8" type="ORF">F9B16_32765</name>
</gene>
<evidence type="ECO:0000259" key="7">
    <source>
        <dbReference type="Pfam" id="PF08281"/>
    </source>
</evidence>
<feature type="domain" description="RNA polymerase sigma-70 region 2" evidence="6">
    <location>
        <begin position="43"/>
        <end position="110"/>
    </location>
</feature>
<comment type="similarity">
    <text evidence="1">Belongs to the sigma-70 factor family. ECF subfamily.</text>
</comment>
<protein>
    <submittedName>
        <fullName evidence="8">Sigma-70 family RNA polymerase sigma factor</fullName>
    </submittedName>
</protein>
<dbReference type="InterPro" id="IPR036388">
    <property type="entry name" value="WH-like_DNA-bd_sf"/>
</dbReference>
<comment type="caution">
    <text evidence="8">The sequence shown here is derived from an EMBL/GenBank/DDBJ whole genome shotgun (WGS) entry which is preliminary data.</text>
</comment>
<reference evidence="8 9" key="1">
    <citation type="submission" date="2019-09" db="EMBL/GenBank/DDBJ databases">
        <title>Actinomadura physcomitrii sp. nov., a novel actinomycete isolated from moss [Physcomitrium sphaericum (Ludw) Fuernr].</title>
        <authorList>
            <person name="Liu C."/>
            <person name="Zhuang X."/>
        </authorList>
    </citation>
    <scope>NUCLEOTIDE SEQUENCE [LARGE SCALE GENOMIC DNA]</scope>
    <source>
        <strain evidence="8 9">CYP1-1B</strain>
    </source>
</reference>
<evidence type="ECO:0000313" key="8">
    <source>
        <dbReference type="EMBL" id="KAB2371172.1"/>
    </source>
</evidence>
<dbReference type="NCBIfam" id="TIGR02937">
    <property type="entry name" value="sigma70-ECF"/>
    <property type="match status" value="1"/>
</dbReference>
<feature type="domain" description="RNA polymerase sigma factor 70 region 4 type 2" evidence="7">
    <location>
        <begin position="137"/>
        <end position="177"/>
    </location>
</feature>
<dbReference type="EMBL" id="WBMR01000129">
    <property type="protein sequence ID" value="KAB2371172.1"/>
    <property type="molecule type" value="Genomic_DNA"/>
</dbReference>
<proteinExistence type="inferred from homology"/>
<dbReference type="AlphaFoldDB" id="A0A6L3VMY8"/>
<keyword evidence="2" id="KW-0805">Transcription regulation</keyword>
<evidence type="ECO:0000256" key="2">
    <source>
        <dbReference type="ARBA" id="ARBA00023015"/>
    </source>
</evidence>
<dbReference type="GO" id="GO:0006352">
    <property type="term" value="P:DNA-templated transcription initiation"/>
    <property type="evidence" value="ECO:0007669"/>
    <property type="project" value="InterPro"/>
</dbReference>
<dbReference type="OrthoDB" id="265863at2"/>
<keyword evidence="4" id="KW-0238">DNA-binding</keyword>
<dbReference type="InterPro" id="IPR014284">
    <property type="entry name" value="RNA_pol_sigma-70_dom"/>
</dbReference>
<dbReference type="InterPro" id="IPR013324">
    <property type="entry name" value="RNA_pol_sigma_r3/r4-like"/>
</dbReference>
<dbReference type="PANTHER" id="PTHR43133:SF8">
    <property type="entry name" value="RNA POLYMERASE SIGMA FACTOR HI_1459-RELATED"/>
    <property type="match status" value="1"/>
</dbReference>
<dbReference type="SUPFAM" id="SSF88659">
    <property type="entry name" value="Sigma3 and sigma4 domains of RNA polymerase sigma factors"/>
    <property type="match status" value="1"/>
</dbReference>
<name>A0A6L3VMY8_9ACTN</name>